<proteinExistence type="predicted"/>
<keyword evidence="2" id="KW-1185">Reference proteome</keyword>
<comment type="caution">
    <text evidence="1">The sequence shown here is derived from an EMBL/GenBank/DDBJ whole genome shotgun (WGS) entry which is preliminary data.</text>
</comment>
<reference evidence="1" key="1">
    <citation type="submission" date="2019-12" db="EMBL/GenBank/DDBJ databases">
        <title>High-Quality draft genome sequences of three cyanobacteria isolated from the limestone walls of the Old Cathedral of Coimbra.</title>
        <authorList>
            <person name="Tiago I."/>
            <person name="Soares F."/>
            <person name="Portugal A."/>
        </authorList>
    </citation>
    <scope>NUCLEOTIDE SEQUENCE</scope>
    <source>
        <strain evidence="1">A</strain>
    </source>
</reference>
<organism evidence="1 2">
    <name type="scientific">Myxacorys almedinensis A</name>
    <dbReference type="NCBI Taxonomy" id="2690445"/>
    <lineage>
        <taxon>Bacteria</taxon>
        <taxon>Bacillati</taxon>
        <taxon>Cyanobacteriota</taxon>
        <taxon>Cyanophyceae</taxon>
        <taxon>Leptolyngbyales</taxon>
        <taxon>Leptolyngbyaceae</taxon>
        <taxon>Myxacorys</taxon>
        <taxon>Myxacorys almedinensis</taxon>
    </lineage>
</organism>
<name>A0A8J7YX10_9CYAN</name>
<dbReference type="EMBL" id="WVIE01000002">
    <property type="protein sequence ID" value="NDJ16192.1"/>
    <property type="molecule type" value="Genomic_DNA"/>
</dbReference>
<dbReference type="Proteomes" id="UP000646053">
    <property type="component" value="Unassembled WGS sequence"/>
</dbReference>
<gene>
    <name evidence="1" type="ORF">GS601_02625</name>
</gene>
<dbReference type="AlphaFoldDB" id="A0A8J7YX10"/>
<dbReference type="RefSeq" id="WP_238392932.1">
    <property type="nucleotide sequence ID" value="NZ_WVIE01000002.1"/>
</dbReference>
<sequence length="91" mass="10206">MIGRPAPVLLRSLHSWLQGGVAFTHLFAQIICTEGVEFYRVLVKSIVLLARLCSRYVFSFSINCVLFSEYSFRRHNLAFGGAHLGCRNGEG</sequence>
<evidence type="ECO:0000313" key="1">
    <source>
        <dbReference type="EMBL" id="NDJ16192.1"/>
    </source>
</evidence>
<accession>A0A8J7YX10</accession>
<protein>
    <submittedName>
        <fullName evidence="1">Uncharacterized protein</fullName>
    </submittedName>
</protein>
<evidence type="ECO:0000313" key="2">
    <source>
        <dbReference type="Proteomes" id="UP000646053"/>
    </source>
</evidence>